<dbReference type="Pfam" id="PF00096">
    <property type="entry name" value="zf-C2H2"/>
    <property type="match status" value="3"/>
</dbReference>
<name>T1IK85_STRMM</name>
<keyword evidence="11" id="KW-0804">Transcription</keyword>
<evidence type="ECO:0000256" key="10">
    <source>
        <dbReference type="ARBA" id="ARBA00023125"/>
    </source>
</evidence>
<feature type="domain" description="C2H2-type" evidence="15">
    <location>
        <begin position="439"/>
        <end position="466"/>
    </location>
</feature>
<feature type="domain" description="C2H2-type" evidence="15">
    <location>
        <begin position="411"/>
        <end position="438"/>
    </location>
</feature>
<dbReference type="FunFam" id="3.30.160.60:FF:000092">
    <property type="entry name" value="Early growth response protein 3"/>
    <property type="match status" value="1"/>
</dbReference>
<reference evidence="17" key="1">
    <citation type="submission" date="2011-05" db="EMBL/GenBank/DDBJ databases">
        <authorList>
            <person name="Richards S.R."/>
            <person name="Qu J."/>
            <person name="Jiang H."/>
            <person name="Jhangiani S.N."/>
            <person name="Agravi P."/>
            <person name="Goodspeed R."/>
            <person name="Gross S."/>
            <person name="Mandapat C."/>
            <person name="Jackson L."/>
            <person name="Mathew T."/>
            <person name="Pu L."/>
            <person name="Thornton R."/>
            <person name="Saada N."/>
            <person name="Wilczek-Boney K.B."/>
            <person name="Lee S."/>
            <person name="Kovar C."/>
            <person name="Wu Y."/>
            <person name="Scherer S.E."/>
            <person name="Worley K.C."/>
            <person name="Muzny D.M."/>
            <person name="Gibbs R."/>
        </authorList>
    </citation>
    <scope>NUCLEOTIDE SEQUENCE</scope>
    <source>
        <strain evidence="17">Brora</strain>
    </source>
</reference>
<keyword evidence="12" id="KW-0539">Nucleus</keyword>
<comment type="similarity">
    <text evidence="3">Belongs to the EGR C2H2-type zinc-finger protein family.</text>
</comment>
<evidence type="ECO:0000256" key="11">
    <source>
        <dbReference type="ARBA" id="ARBA00023163"/>
    </source>
</evidence>
<dbReference type="STRING" id="126957.T1IK85"/>
<evidence type="ECO:0000256" key="1">
    <source>
        <dbReference type="ARBA" id="ARBA00004123"/>
    </source>
</evidence>
<keyword evidence="7 13" id="KW-0863">Zinc-finger</keyword>
<dbReference type="GO" id="GO:0008270">
    <property type="term" value="F:zinc ion binding"/>
    <property type="evidence" value="ECO:0007669"/>
    <property type="project" value="UniProtKB-KW"/>
</dbReference>
<dbReference type="InterPro" id="IPR036236">
    <property type="entry name" value="Znf_C2H2_sf"/>
</dbReference>
<accession>T1IK85</accession>
<keyword evidence="8" id="KW-0862">Zinc</keyword>
<evidence type="ECO:0000256" key="2">
    <source>
        <dbReference type="ARBA" id="ARBA00004496"/>
    </source>
</evidence>
<evidence type="ECO:0000256" key="9">
    <source>
        <dbReference type="ARBA" id="ARBA00023015"/>
    </source>
</evidence>
<feature type="compositionally biased region" description="Polar residues" evidence="14">
    <location>
        <begin position="88"/>
        <end position="110"/>
    </location>
</feature>
<dbReference type="Gene3D" id="3.30.160.60">
    <property type="entry name" value="Classic Zinc Finger"/>
    <property type="match status" value="3"/>
</dbReference>
<feature type="region of interest" description="Disordered" evidence="14">
    <location>
        <begin position="453"/>
        <end position="503"/>
    </location>
</feature>
<protein>
    <recommendedName>
        <fullName evidence="15">C2H2-type domain-containing protein</fullName>
    </recommendedName>
</protein>
<evidence type="ECO:0000256" key="8">
    <source>
        <dbReference type="ARBA" id="ARBA00022833"/>
    </source>
</evidence>
<comment type="subcellular location">
    <subcellularLocation>
        <location evidence="2">Cytoplasm</location>
    </subcellularLocation>
    <subcellularLocation>
        <location evidence="1">Nucleus</location>
    </subcellularLocation>
</comment>
<feature type="compositionally biased region" description="Gly residues" evidence="14">
    <location>
        <begin position="474"/>
        <end position="486"/>
    </location>
</feature>
<proteinExistence type="inferred from homology"/>
<evidence type="ECO:0000256" key="6">
    <source>
        <dbReference type="ARBA" id="ARBA00022737"/>
    </source>
</evidence>
<evidence type="ECO:0000256" key="7">
    <source>
        <dbReference type="ARBA" id="ARBA00022771"/>
    </source>
</evidence>
<keyword evidence="4" id="KW-0963">Cytoplasm</keyword>
<evidence type="ECO:0000256" key="13">
    <source>
        <dbReference type="PROSITE-ProRule" id="PRU00042"/>
    </source>
</evidence>
<dbReference type="AlphaFoldDB" id="T1IK85"/>
<dbReference type="GO" id="GO:0005634">
    <property type="term" value="C:nucleus"/>
    <property type="evidence" value="ECO:0007669"/>
    <property type="project" value="UniProtKB-SubCell"/>
</dbReference>
<dbReference type="SUPFAM" id="SSF57667">
    <property type="entry name" value="beta-beta-alpha zinc fingers"/>
    <property type="match status" value="2"/>
</dbReference>
<feature type="compositionally biased region" description="Polar residues" evidence="14">
    <location>
        <begin position="487"/>
        <end position="503"/>
    </location>
</feature>
<reference evidence="16" key="2">
    <citation type="submission" date="2015-02" db="UniProtKB">
        <authorList>
            <consortium name="EnsemblMetazoa"/>
        </authorList>
    </citation>
    <scope>IDENTIFICATION</scope>
</reference>
<keyword evidence="6" id="KW-0677">Repeat</keyword>
<dbReference type="EMBL" id="JH430443">
    <property type="status" value="NOT_ANNOTATED_CDS"/>
    <property type="molecule type" value="Genomic_DNA"/>
</dbReference>
<evidence type="ECO:0000313" key="16">
    <source>
        <dbReference type="EnsemblMetazoa" id="SMAR001323-PA"/>
    </source>
</evidence>
<feature type="region of interest" description="Disordered" evidence="14">
    <location>
        <begin position="81"/>
        <end position="224"/>
    </location>
</feature>
<dbReference type="InterPro" id="IPR013087">
    <property type="entry name" value="Znf_C2H2_type"/>
</dbReference>
<dbReference type="eggNOG" id="KOG1721">
    <property type="taxonomic scope" value="Eukaryota"/>
</dbReference>
<evidence type="ECO:0000256" key="12">
    <source>
        <dbReference type="ARBA" id="ARBA00023242"/>
    </source>
</evidence>
<organism evidence="16 17">
    <name type="scientific">Strigamia maritima</name>
    <name type="common">European centipede</name>
    <name type="synonym">Geophilus maritimus</name>
    <dbReference type="NCBI Taxonomy" id="126957"/>
    <lineage>
        <taxon>Eukaryota</taxon>
        <taxon>Metazoa</taxon>
        <taxon>Ecdysozoa</taxon>
        <taxon>Arthropoda</taxon>
        <taxon>Myriapoda</taxon>
        <taxon>Chilopoda</taxon>
        <taxon>Pleurostigmophora</taxon>
        <taxon>Geophilomorpha</taxon>
        <taxon>Linotaeniidae</taxon>
        <taxon>Strigamia</taxon>
    </lineage>
</organism>
<dbReference type="Proteomes" id="UP000014500">
    <property type="component" value="Unassembled WGS sequence"/>
</dbReference>
<evidence type="ECO:0000259" key="15">
    <source>
        <dbReference type="PROSITE" id="PS50157"/>
    </source>
</evidence>
<feature type="compositionally biased region" description="Low complexity" evidence="14">
    <location>
        <begin position="118"/>
        <end position="142"/>
    </location>
</feature>
<evidence type="ECO:0000313" key="17">
    <source>
        <dbReference type="Proteomes" id="UP000014500"/>
    </source>
</evidence>
<dbReference type="PANTHER" id="PTHR23235:SF60">
    <property type="entry name" value="STRIPE, ISOFORM D"/>
    <property type="match status" value="1"/>
</dbReference>
<keyword evidence="5" id="KW-0479">Metal-binding</keyword>
<feature type="domain" description="C2H2-type" evidence="15">
    <location>
        <begin position="381"/>
        <end position="410"/>
    </location>
</feature>
<dbReference type="EnsemblMetazoa" id="SMAR001323-RA">
    <property type="protein sequence ID" value="SMAR001323-PA"/>
    <property type="gene ID" value="SMAR001323"/>
</dbReference>
<evidence type="ECO:0000256" key="14">
    <source>
        <dbReference type="SAM" id="MobiDB-lite"/>
    </source>
</evidence>
<sequence>MIMDGLDTLSHVALSEPHHTFSFDTTSYKPSSLSPRGPDGCRGHHIGLCDSIGADSLNTPVTTSSDLNSFFSADTADFPDPIPITGDLSESSEASMYPNTTPQSTPTSHKISYRGTITTSTASTSAVSEVPSSSPLETTSPSWNFSPDKNPLFPPLLSFLTQPQPLSPHHHHHQQHHHHQSPALTSPHGASSAAAAAAASPVPSAGTGSPGPSYESPDRASRDRSSLLYSHQMHAVAQELLNLTVPSTYSDSNTSPGANYPLKQPPLYTSCPAQTQGLPQIVHDELIYSRTVTTFPAASVLPDYSAAGPSSKGDLSEASAGPSSSYLMSPALAEYNPSTSKGHEILSQVYQQSPVPLKLLPVKPRKYPNRPSKTPVHERPYACPVEGCDRRFSRSDELTRHIRIHTGQKPFQCRICMRSFSRSDHLTTHIRTHTGEKPFSCDICGRKFARSDEKKRHAKVHLKQRLKRESRHLGGCGGGGGNGGGSNSASTSDIPNIATTTNL</sequence>
<feature type="compositionally biased region" description="Basic residues" evidence="14">
    <location>
        <begin position="456"/>
        <end position="470"/>
    </location>
</feature>
<dbReference type="SMART" id="SM00355">
    <property type="entry name" value="ZnF_C2H2"/>
    <property type="match status" value="3"/>
</dbReference>
<evidence type="ECO:0000256" key="3">
    <source>
        <dbReference type="ARBA" id="ARBA00005682"/>
    </source>
</evidence>
<keyword evidence="10" id="KW-0238">DNA-binding</keyword>
<dbReference type="OMA" id="IASPPEC"/>
<dbReference type="GO" id="GO:0000978">
    <property type="term" value="F:RNA polymerase II cis-regulatory region sequence-specific DNA binding"/>
    <property type="evidence" value="ECO:0007669"/>
    <property type="project" value="TreeGrafter"/>
</dbReference>
<dbReference type="GO" id="GO:0005737">
    <property type="term" value="C:cytoplasm"/>
    <property type="evidence" value="ECO:0007669"/>
    <property type="project" value="UniProtKB-SubCell"/>
</dbReference>
<keyword evidence="17" id="KW-1185">Reference proteome</keyword>
<dbReference type="HOGENOM" id="CLU_542215_0_0_1"/>
<dbReference type="PROSITE" id="PS00028">
    <property type="entry name" value="ZINC_FINGER_C2H2_1"/>
    <property type="match status" value="3"/>
</dbReference>
<evidence type="ECO:0000256" key="4">
    <source>
        <dbReference type="ARBA" id="ARBA00022490"/>
    </source>
</evidence>
<feature type="compositionally biased region" description="Basic residues" evidence="14">
    <location>
        <begin position="168"/>
        <end position="180"/>
    </location>
</feature>
<dbReference type="PANTHER" id="PTHR23235">
    <property type="entry name" value="KRUEPPEL-LIKE TRANSCRIPTION FACTOR"/>
    <property type="match status" value="1"/>
</dbReference>
<feature type="compositionally biased region" description="Low complexity" evidence="14">
    <location>
        <begin position="186"/>
        <end position="213"/>
    </location>
</feature>
<dbReference type="PROSITE" id="PS50157">
    <property type="entry name" value="ZINC_FINGER_C2H2_2"/>
    <property type="match status" value="3"/>
</dbReference>
<keyword evidence="9" id="KW-0805">Transcription regulation</keyword>
<evidence type="ECO:0000256" key="5">
    <source>
        <dbReference type="ARBA" id="ARBA00022723"/>
    </source>
</evidence>
<dbReference type="GO" id="GO:0000981">
    <property type="term" value="F:DNA-binding transcription factor activity, RNA polymerase II-specific"/>
    <property type="evidence" value="ECO:0007669"/>
    <property type="project" value="TreeGrafter"/>
</dbReference>